<protein>
    <submittedName>
        <fullName evidence="1">Uncharacterized protein</fullName>
    </submittedName>
</protein>
<evidence type="ECO:0000313" key="1">
    <source>
        <dbReference type="EMBL" id="KAK7270650.1"/>
    </source>
</evidence>
<dbReference type="EMBL" id="JAYKXN010000007">
    <property type="protein sequence ID" value="KAK7270650.1"/>
    <property type="molecule type" value="Genomic_DNA"/>
</dbReference>
<evidence type="ECO:0000313" key="2">
    <source>
        <dbReference type="Proteomes" id="UP001359559"/>
    </source>
</evidence>
<keyword evidence="2" id="KW-1185">Reference proteome</keyword>
<comment type="caution">
    <text evidence="1">The sequence shown here is derived from an EMBL/GenBank/DDBJ whole genome shotgun (WGS) entry which is preliminary data.</text>
</comment>
<dbReference type="Proteomes" id="UP001359559">
    <property type="component" value="Unassembled WGS sequence"/>
</dbReference>
<name>A0AAN9F8Q3_CLITE</name>
<accession>A0AAN9F8Q3</accession>
<dbReference type="AlphaFoldDB" id="A0AAN9F8Q3"/>
<sequence length="76" mass="9094">MDLSLTSLSLYQIGLQACACKFRLLLYYDNVKFVTRVFTDDFFQFSILVMLSEVRRTWFMVNFIIDVIRIRTLLLK</sequence>
<reference evidence="1 2" key="1">
    <citation type="submission" date="2024-01" db="EMBL/GenBank/DDBJ databases">
        <title>The genomes of 5 underutilized Papilionoideae crops provide insights into root nodulation and disease resistance.</title>
        <authorList>
            <person name="Yuan L."/>
        </authorList>
    </citation>
    <scope>NUCLEOTIDE SEQUENCE [LARGE SCALE GENOMIC DNA]</scope>
    <source>
        <strain evidence="1">LY-2023</strain>
        <tissue evidence="1">Leaf</tissue>
    </source>
</reference>
<proteinExistence type="predicted"/>
<gene>
    <name evidence="1" type="ORF">RJT34_25961</name>
</gene>
<organism evidence="1 2">
    <name type="scientific">Clitoria ternatea</name>
    <name type="common">Butterfly pea</name>
    <dbReference type="NCBI Taxonomy" id="43366"/>
    <lineage>
        <taxon>Eukaryota</taxon>
        <taxon>Viridiplantae</taxon>
        <taxon>Streptophyta</taxon>
        <taxon>Embryophyta</taxon>
        <taxon>Tracheophyta</taxon>
        <taxon>Spermatophyta</taxon>
        <taxon>Magnoliopsida</taxon>
        <taxon>eudicotyledons</taxon>
        <taxon>Gunneridae</taxon>
        <taxon>Pentapetalae</taxon>
        <taxon>rosids</taxon>
        <taxon>fabids</taxon>
        <taxon>Fabales</taxon>
        <taxon>Fabaceae</taxon>
        <taxon>Papilionoideae</taxon>
        <taxon>50 kb inversion clade</taxon>
        <taxon>NPAAA clade</taxon>
        <taxon>indigoferoid/millettioid clade</taxon>
        <taxon>Phaseoleae</taxon>
        <taxon>Clitoria</taxon>
    </lineage>
</organism>